<dbReference type="PANTHER" id="PTHR36440">
    <property type="entry name" value="PUTATIVE (AFU_ORTHOLOGUE AFUA_8G07350)-RELATED"/>
    <property type="match status" value="1"/>
</dbReference>
<dbReference type="RefSeq" id="WP_090134008.1">
    <property type="nucleotide sequence ID" value="NZ_FOLY01000004.1"/>
</dbReference>
<dbReference type="Pfam" id="PF07883">
    <property type="entry name" value="Cupin_2"/>
    <property type="match status" value="1"/>
</dbReference>
<dbReference type="OrthoDB" id="116921at2"/>
<name>A0A1I1L917_9GAMM</name>
<dbReference type="PANTHER" id="PTHR36440:SF1">
    <property type="entry name" value="PUTATIVE (AFU_ORTHOLOGUE AFUA_8G07350)-RELATED"/>
    <property type="match status" value="1"/>
</dbReference>
<keyword evidence="3" id="KW-1185">Reference proteome</keyword>
<organism evidence="2 3">
    <name type="scientific">Kushneria avicenniae</name>
    <dbReference type="NCBI Taxonomy" id="402385"/>
    <lineage>
        <taxon>Bacteria</taxon>
        <taxon>Pseudomonadati</taxon>
        <taxon>Pseudomonadota</taxon>
        <taxon>Gammaproteobacteria</taxon>
        <taxon>Oceanospirillales</taxon>
        <taxon>Halomonadaceae</taxon>
        <taxon>Kushneria</taxon>
    </lineage>
</organism>
<dbReference type="InterPro" id="IPR014710">
    <property type="entry name" value="RmlC-like_jellyroll"/>
</dbReference>
<accession>A0A1I1L917</accession>
<sequence length="145" mass="16049">MLETITIGGMTLEFYESHATTEEKLDLFRMTVLPGGRMPVAHYHDRWDETILGLEGRLTLHVAGEDIDIGPDDSLFIPRGAVHSFHNVGDEPARCLCMLTPGALGPDYFRELAVLIETGAPAPEDMEAIMRRYGLIPVPENDVSN</sequence>
<dbReference type="InterPro" id="IPR053146">
    <property type="entry name" value="QDO-like"/>
</dbReference>
<dbReference type="Gene3D" id="2.60.120.10">
    <property type="entry name" value="Jelly Rolls"/>
    <property type="match status" value="1"/>
</dbReference>
<dbReference type="STRING" id="402385.SAMN05421848_2274"/>
<evidence type="ECO:0000313" key="2">
    <source>
        <dbReference type="EMBL" id="SFC66040.1"/>
    </source>
</evidence>
<reference evidence="3" key="1">
    <citation type="submission" date="2016-10" db="EMBL/GenBank/DDBJ databases">
        <authorList>
            <person name="Varghese N."/>
            <person name="Submissions S."/>
        </authorList>
    </citation>
    <scope>NUCLEOTIDE SEQUENCE [LARGE SCALE GENOMIC DNA]</scope>
    <source>
        <strain evidence="3">DSM 23439</strain>
    </source>
</reference>
<dbReference type="EMBL" id="FOLY01000004">
    <property type="protein sequence ID" value="SFC66040.1"/>
    <property type="molecule type" value="Genomic_DNA"/>
</dbReference>
<evidence type="ECO:0000259" key="1">
    <source>
        <dbReference type="Pfam" id="PF07883"/>
    </source>
</evidence>
<feature type="domain" description="Cupin type-2" evidence="1">
    <location>
        <begin position="29"/>
        <end position="98"/>
    </location>
</feature>
<dbReference type="SUPFAM" id="SSF51182">
    <property type="entry name" value="RmlC-like cupins"/>
    <property type="match status" value="1"/>
</dbReference>
<protein>
    <submittedName>
        <fullName evidence="2">Cupin domain-containing protein</fullName>
    </submittedName>
</protein>
<dbReference type="AlphaFoldDB" id="A0A1I1L917"/>
<dbReference type="Proteomes" id="UP000199046">
    <property type="component" value="Unassembled WGS sequence"/>
</dbReference>
<gene>
    <name evidence="2" type="ORF">SAMN05421848_2274</name>
</gene>
<proteinExistence type="predicted"/>
<dbReference type="InterPro" id="IPR011051">
    <property type="entry name" value="RmlC_Cupin_sf"/>
</dbReference>
<dbReference type="InterPro" id="IPR013096">
    <property type="entry name" value="Cupin_2"/>
</dbReference>
<evidence type="ECO:0000313" key="3">
    <source>
        <dbReference type="Proteomes" id="UP000199046"/>
    </source>
</evidence>